<gene>
    <name evidence="2" type="ORF">EAG_13014</name>
</gene>
<feature type="region of interest" description="Disordered" evidence="1">
    <location>
        <begin position="531"/>
        <end position="551"/>
    </location>
</feature>
<accession>E2AX23</accession>
<feature type="compositionally biased region" description="Acidic residues" evidence="1">
    <location>
        <begin position="533"/>
        <end position="551"/>
    </location>
</feature>
<feature type="non-terminal residue" evidence="2">
    <location>
        <position position="551"/>
    </location>
</feature>
<dbReference type="Proteomes" id="UP000000311">
    <property type="component" value="Unassembled WGS sequence"/>
</dbReference>
<feature type="non-terminal residue" evidence="2">
    <location>
        <position position="1"/>
    </location>
</feature>
<dbReference type="OMA" id="KKCARIQ"/>
<sequence length="551" mass="64313">FCPYCKKLQKKFARHLELKHKNISDVQKFIHFSKGNPERRKIIEKIRKYGNYLHNTDADLNTGVLIACRRPQAKFKNTAENYVCCNHCKGFFSKKTLRIHYKNCNPAHEKGQKSQLIKGKQLMGYIHCRANNVMRRKVFPSFQDDDVSRSIKYDELLILFGNKLCNTYTLPHQYDMIRNYLRLLGRFKLTIKKINKNIIDFASIFHPQYYDDVIKAVKECANYDSELQIFRTPYNATTLGTQLKKCARIQAAECIKRENFDGKKAVDDFMVLFEDDYPVTINKKVIEDQTNKRRVKQIILPSKSDIQKLYSYIKNLCEEAMEILQKGFDFNAWKKLIEGSLILVQMFNRRRAGEIERLSIENYENQETIDNFNPDIFDNISKEFQEQAKQFVRLTIRGKLGRTVPVLLHTFLISYIDVLLKYRFEAGVNSKNKYIFAVPQACSPKKGYIRACPIMRKFANDCNASIPTSLQGTMLRKHIATYTAMLRIEENQVSDLANFMGHNKQIHKDVYRIPNGLIDMTEVSRLLQAAIGDNDENENSNEENDQIEDNS</sequence>
<name>E2AX23_CAMFO</name>
<dbReference type="OrthoDB" id="7691871at2759"/>
<keyword evidence="3" id="KW-1185">Reference proteome</keyword>
<dbReference type="PANTHER" id="PTHR33480:SF1">
    <property type="entry name" value="TYR RECOMBINASE DOMAIN-CONTAINING PROTEIN"/>
    <property type="match status" value="1"/>
</dbReference>
<evidence type="ECO:0000313" key="3">
    <source>
        <dbReference type="Proteomes" id="UP000000311"/>
    </source>
</evidence>
<dbReference type="InParanoid" id="E2AX23"/>
<dbReference type="EMBL" id="GL443509">
    <property type="protein sequence ID" value="EFN62016.1"/>
    <property type="molecule type" value="Genomic_DNA"/>
</dbReference>
<dbReference type="PANTHER" id="PTHR33480">
    <property type="entry name" value="SET DOMAIN-CONTAINING PROTEIN-RELATED"/>
    <property type="match status" value="1"/>
</dbReference>
<evidence type="ECO:0000256" key="1">
    <source>
        <dbReference type="SAM" id="MobiDB-lite"/>
    </source>
</evidence>
<reference evidence="2 3" key="1">
    <citation type="journal article" date="2010" name="Science">
        <title>Genomic comparison of the ants Camponotus floridanus and Harpegnathos saltator.</title>
        <authorList>
            <person name="Bonasio R."/>
            <person name="Zhang G."/>
            <person name="Ye C."/>
            <person name="Mutti N.S."/>
            <person name="Fang X."/>
            <person name="Qin N."/>
            <person name="Donahue G."/>
            <person name="Yang P."/>
            <person name="Li Q."/>
            <person name="Li C."/>
            <person name="Zhang P."/>
            <person name="Huang Z."/>
            <person name="Berger S.L."/>
            <person name="Reinberg D."/>
            <person name="Wang J."/>
            <person name="Liebig J."/>
        </authorList>
    </citation>
    <scope>NUCLEOTIDE SEQUENCE [LARGE SCALE GENOMIC DNA]</scope>
    <source>
        <strain evidence="3">C129</strain>
    </source>
</reference>
<proteinExistence type="predicted"/>
<organism evidence="3">
    <name type="scientific">Camponotus floridanus</name>
    <name type="common">Florida carpenter ant</name>
    <dbReference type="NCBI Taxonomy" id="104421"/>
    <lineage>
        <taxon>Eukaryota</taxon>
        <taxon>Metazoa</taxon>
        <taxon>Ecdysozoa</taxon>
        <taxon>Arthropoda</taxon>
        <taxon>Hexapoda</taxon>
        <taxon>Insecta</taxon>
        <taxon>Pterygota</taxon>
        <taxon>Neoptera</taxon>
        <taxon>Endopterygota</taxon>
        <taxon>Hymenoptera</taxon>
        <taxon>Apocrita</taxon>
        <taxon>Aculeata</taxon>
        <taxon>Formicoidea</taxon>
        <taxon>Formicidae</taxon>
        <taxon>Formicinae</taxon>
        <taxon>Camponotus</taxon>
    </lineage>
</organism>
<dbReference type="AlphaFoldDB" id="E2AX23"/>
<evidence type="ECO:0000313" key="2">
    <source>
        <dbReference type="EMBL" id="EFN62016.1"/>
    </source>
</evidence>
<protein>
    <submittedName>
        <fullName evidence="2">Uncharacterized protein</fullName>
    </submittedName>
</protein>